<dbReference type="RefSeq" id="WP_166592434.1">
    <property type="nucleotide sequence ID" value="NZ_CP090311.1"/>
</dbReference>
<accession>A0A7X1GD09</accession>
<comment type="caution">
    <text evidence="2">The sequence shown here is derived from an EMBL/GenBank/DDBJ whole genome shotgun (WGS) entry which is preliminary data.</text>
</comment>
<dbReference type="EMBL" id="JACMYG010000006">
    <property type="protein sequence ID" value="MBC2689810.1"/>
    <property type="molecule type" value="Genomic_DNA"/>
</dbReference>
<keyword evidence="3" id="KW-1185">Reference proteome</keyword>
<feature type="signal peptide" evidence="1">
    <location>
        <begin position="1"/>
        <end position="25"/>
    </location>
</feature>
<gene>
    <name evidence="2" type="ORF">H7995_08375</name>
</gene>
<keyword evidence="2" id="KW-0645">Protease</keyword>
<evidence type="ECO:0000256" key="1">
    <source>
        <dbReference type="SAM" id="SignalP"/>
    </source>
</evidence>
<dbReference type="GO" id="GO:0004180">
    <property type="term" value="F:carboxypeptidase activity"/>
    <property type="evidence" value="ECO:0007669"/>
    <property type="project" value="UniProtKB-KW"/>
</dbReference>
<proteinExistence type="predicted"/>
<sequence>MKPVRLFLLPLAAVGLLLFPTLVPAASYEPIDSAGVQAQPQQQNGITYLSGGIGLDESRTIEQAQGYNLHMTFAVGPQNQYTADVDVVVQKAPGQALLTLDNAGPLVYMKLPAGKYSVIATRHGEERRDVADIGSGGASNLVFHWNDAQ</sequence>
<keyword evidence="2" id="KW-0378">Hydrolase</keyword>
<keyword evidence="2" id="KW-0121">Carboxypeptidase</keyword>
<reference evidence="2 3" key="1">
    <citation type="submission" date="2020-08" db="EMBL/GenBank/DDBJ databases">
        <title>Pseudomonas sp. nov.</title>
        <authorList>
            <person name="Gieschler S."/>
            <person name="Fiedler G."/>
            <person name="Brinks E."/>
            <person name="Boehnlein C."/>
            <person name="Franz C.M.A.P."/>
            <person name="Kabisch J."/>
        </authorList>
    </citation>
    <scope>NUCLEOTIDE SEQUENCE [LARGE SCALE GENOMIC DNA]</scope>
    <source>
        <strain evidence="2 3">MBT-1</strain>
    </source>
</reference>
<name>A0A7X1GD09_9PSED</name>
<evidence type="ECO:0000313" key="3">
    <source>
        <dbReference type="Proteomes" id="UP000526003"/>
    </source>
</evidence>
<feature type="chain" id="PRO_5030913088" evidence="1">
    <location>
        <begin position="26"/>
        <end position="149"/>
    </location>
</feature>
<keyword evidence="1" id="KW-0732">Signal</keyword>
<organism evidence="2 3">
    <name type="scientific">Pseudomonas kielensis</name>
    <dbReference type="NCBI Taxonomy" id="2762577"/>
    <lineage>
        <taxon>Bacteria</taxon>
        <taxon>Pseudomonadati</taxon>
        <taxon>Pseudomonadota</taxon>
        <taxon>Gammaproteobacteria</taxon>
        <taxon>Pseudomonadales</taxon>
        <taxon>Pseudomonadaceae</taxon>
        <taxon>Pseudomonas</taxon>
    </lineage>
</organism>
<protein>
    <submittedName>
        <fullName evidence="2">Carboxypeptidase regulatory-like domain-containing protein</fullName>
    </submittedName>
</protein>
<dbReference type="AlphaFoldDB" id="A0A7X1GD09"/>
<evidence type="ECO:0000313" key="2">
    <source>
        <dbReference type="EMBL" id="MBC2689810.1"/>
    </source>
</evidence>
<dbReference type="Proteomes" id="UP000526003">
    <property type="component" value="Unassembled WGS sequence"/>
</dbReference>